<protein>
    <submittedName>
        <fullName evidence="2">Uncharacterized protein</fullName>
    </submittedName>
</protein>
<accession>A0A179S599</accession>
<sequence>MTDDRAPDPKPGEGLADDSLGASRRPAGAGGTAPATGTPQGGRPADDQVPREAPPQQEP</sequence>
<evidence type="ECO:0000313" key="3">
    <source>
        <dbReference type="Proteomes" id="UP000078316"/>
    </source>
</evidence>
<gene>
    <name evidence="2" type="ORF">A5481_23440</name>
</gene>
<dbReference type="STRING" id="427683.A5481_23440"/>
<comment type="caution">
    <text evidence="2">The sequence shown here is derived from an EMBL/GenBank/DDBJ whole genome shotgun (WGS) entry which is preliminary data.</text>
</comment>
<feature type="region of interest" description="Disordered" evidence="1">
    <location>
        <begin position="1"/>
        <end position="59"/>
    </location>
</feature>
<evidence type="ECO:0000313" key="2">
    <source>
        <dbReference type="EMBL" id="OAS20064.1"/>
    </source>
</evidence>
<reference evidence="2 3" key="1">
    <citation type="submission" date="2016-04" db="EMBL/GenBank/DDBJ databases">
        <authorList>
            <person name="Evans L.H."/>
            <person name="Alamgir A."/>
            <person name="Owens N."/>
            <person name="Weber N.D."/>
            <person name="Virtaneva K."/>
            <person name="Barbian K."/>
            <person name="Babar A."/>
            <person name="Rosenke K."/>
        </authorList>
    </citation>
    <scope>NUCLEOTIDE SEQUENCE [LARGE SCALE GENOMIC DNA]</scope>
    <source>
        <strain evidence="2 3">PMB02</strain>
    </source>
</reference>
<evidence type="ECO:0000256" key="1">
    <source>
        <dbReference type="SAM" id="MobiDB-lite"/>
    </source>
</evidence>
<dbReference type="EMBL" id="LWHQ01000047">
    <property type="protein sequence ID" value="OAS20064.1"/>
    <property type="molecule type" value="Genomic_DNA"/>
</dbReference>
<feature type="compositionally biased region" description="Basic and acidic residues" evidence="1">
    <location>
        <begin position="1"/>
        <end position="11"/>
    </location>
</feature>
<organism evidence="2 3">
    <name type="scientific">Methylobacterium platani</name>
    <dbReference type="NCBI Taxonomy" id="427683"/>
    <lineage>
        <taxon>Bacteria</taxon>
        <taxon>Pseudomonadati</taxon>
        <taxon>Pseudomonadota</taxon>
        <taxon>Alphaproteobacteria</taxon>
        <taxon>Hyphomicrobiales</taxon>
        <taxon>Methylobacteriaceae</taxon>
        <taxon>Methylobacterium</taxon>
    </lineage>
</organism>
<dbReference type="RefSeq" id="WP_048435655.1">
    <property type="nucleotide sequence ID" value="NZ_LWHQ01000047.1"/>
</dbReference>
<dbReference type="AlphaFoldDB" id="A0A179S599"/>
<name>A0A179S599_9HYPH</name>
<proteinExistence type="predicted"/>
<feature type="compositionally biased region" description="Low complexity" evidence="1">
    <location>
        <begin position="21"/>
        <end position="43"/>
    </location>
</feature>
<dbReference type="Proteomes" id="UP000078316">
    <property type="component" value="Unassembled WGS sequence"/>
</dbReference>